<name>A0A1M5S5B1_9BACT</name>
<evidence type="ECO:0000313" key="2">
    <source>
        <dbReference type="Proteomes" id="UP000184139"/>
    </source>
</evidence>
<dbReference type="Proteomes" id="UP000184139">
    <property type="component" value="Unassembled WGS sequence"/>
</dbReference>
<accession>A0A1M5S5B1</accession>
<dbReference type="AlphaFoldDB" id="A0A1M5S5B1"/>
<sequence length="75" mass="8147">MTTKNRAASVVHVAVVGAKSKLIDYGSLRRSYKPEQIIDGETGEITTEAVIGGRRNETIINPERNTIDLAITGLH</sequence>
<dbReference type="EMBL" id="FQXS01000001">
    <property type="protein sequence ID" value="SHH33684.1"/>
    <property type="molecule type" value="Genomic_DNA"/>
</dbReference>
<gene>
    <name evidence="1" type="ORF">SAMN02745124_00170</name>
</gene>
<dbReference type="STRING" id="1121409.SAMN02745124_00170"/>
<dbReference type="RefSeq" id="WP_073372937.1">
    <property type="nucleotide sequence ID" value="NZ_FQXS01000001.1"/>
</dbReference>
<keyword evidence="2" id="KW-1185">Reference proteome</keyword>
<organism evidence="1 2">
    <name type="scientific">Desulfofustis glycolicus DSM 9705</name>
    <dbReference type="NCBI Taxonomy" id="1121409"/>
    <lineage>
        <taxon>Bacteria</taxon>
        <taxon>Pseudomonadati</taxon>
        <taxon>Thermodesulfobacteriota</taxon>
        <taxon>Desulfobulbia</taxon>
        <taxon>Desulfobulbales</taxon>
        <taxon>Desulfocapsaceae</taxon>
        <taxon>Desulfofustis</taxon>
    </lineage>
</organism>
<proteinExistence type="predicted"/>
<protein>
    <submittedName>
        <fullName evidence="1">Uncharacterized protein</fullName>
    </submittedName>
</protein>
<reference evidence="1 2" key="1">
    <citation type="submission" date="2016-11" db="EMBL/GenBank/DDBJ databases">
        <authorList>
            <person name="Jaros S."/>
            <person name="Januszkiewicz K."/>
            <person name="Wedrychowicz H."/>
        </authorList>
    </citation>
    <scope>NUCLEOTIDE SEQUENCE [LARGE SCALE GENOMIC DNA]</scope>
    <source>
        <strain evidence="1 2">DSM 9705</strain>
    </source>
</reference>
<evidence type="ECO:0000313" key="1">
    <source>
        <dbReference type="EMBL" id="SHH33684.1"/>
    </source>
</evidence>